<sequence length="68" mass="7769">MSVISPQSLRGKAGGDFRSQPEHTTSPPLISAPCSPDSQRSVAVWLRLFWGVSPSPWRKQKKRHRRWD</sequence>
<evidence type="ECO:0000256" key="1">
    <source>
        <dbReference type="SAM" id="MobiDB-lite"/>
    </source>
</evidence>
<dbReference type="Proteomes" id="UP001345963">
    <property type="component" value="Unassembled WGS sequence"/>
</dbReference>
<name>A0ABU7BJ40_9TELE</name>
<evidence type="ECO:0000313" key="2">
    <source>
        <dbReference type="EMBL" id="MED6250451.1"/>
    </source>
</evidence>
<dbReference type="EMBL" id="JAHUTI010059031">
    <property type="protein sequence ID" value="MED6250451.1"/>
    <property type="molecule type" value="Genomic_DNA"/>
</dbReference>
<protein>
    <submittedName>
        <fullName evidence="2">Uncharacterized protein</fullName>
    </submittedName>
</protein>
<proteinExistence type="predicted"/>
<organism evidence="2 3">
    <name type="scientific">Ataeniobius toweri</name>
    <dbReference type="NCBI Taxonomy" id="208326"/>
    <lineage>
        <taxon>Eukaryota</taxon>
        <taxon>Metazoa</taxon>
        <taxon>Chordata</taxon>
        <taxon>Craniata</taxon>
        <taxon>Vertebrata</taxon>
        <taxon>Euteleostomi</taxon>
        <taxon>Actinopterygii</taxon>
        <taxon>Neopterygii</taxon>
        <taxon>Teleostei</taxon>
        <taxon>Neoteleostei</taxon>
        <taxon>Acanthomorphata</taxon>
        <taxon>Ovalentaria</taxon>
        <taxon>Atherinomorphae</taxon>
        <taxon>Cyprinodontiformes</taxon>
        <taxon>Goodeidae</taxon>
        <taxon>Ataeniobius</taxon>
    </lineage>
</organism>
<gene>
    <name evidence="2" type="ORF">ATANTOWER_010162</name>
</gene>
<accession>A0ABU7BJ40</accession>
<comment type="caution">
    <text evidence="2">The sequence shown here is derived from an EMBL/GenBank/DDBJ whole genome shotgun (WGS) entry which is preliminary data.</text>
</comment>
<evidence type="ECO:0000313" key="3">
    <source>
        <dbReference type="Proteomes" id="UP001345963"/>
    </source>
</evidence>
<keyword evidence="3" id="KW-1185">Reference proteome</keyword>
<reference evidence="2 3" key="1">
    <citation type="submission" date="2021-07" db="EMBL/GenBank/DDBJ databases">
        <authorList>
            <person name="Palmer J.M."/>
        </authorList>
    </citation>
    <scope>NUCLEOTIDE SEQUENCE [LARGE SCALE GENOMIC DNA]</scope>
    <source>
        <strain evidence="2 3">AT_MEX2019</strain>
        <tissue evidence="2">Muscle</tissue>
    </source>
</reference>
<feature type="region of interest" description="Disordered" evidence="1">
    <location>
        <begin position="1"/>
        <end position="36"/>
    </location>
</feature>